<dbReference type="Proteomes" id="UP000054248">
    <property type="component" value="Unassembled WGS sequence"/>
</dbReference>
<dbReference type="OrthoDB" id="10585004at2759"/>
<protein>
    <submittedName>
        <fullName evidence="2">Uncharacterized protein</fullName>
    </submittedName>
</protein>
<dbReference type="HOGENOM" id="CLU_517954_0_0_1"/>
<proteinExistence type="predicted"/>
<dbReference type="AlphaFoldDB" id="A0A0C3Q0L6"/>
<gene>
    <name evidence="2" type="ORF">M407DRAFT_10344</name>
</gene>
<dbReference type="EMBL" id="KN823135">
    <property type="protein sequence ID" value="KIO21550.1"/>
    <property type="molecule type" value="Genomic_DNA"/>
</dbReference>
<keyword evidence="3" id="KW-1185">Reference proteome</keyword>
<evidence type="ECO:0000313" key="2">
    <source>
        <dbReference type="EMBL" id="KIO21550.1"/>
    </source>
</evidence>
<evidence type="ECO:0000256" key="1">
    <source>
        <dbReference type="SAM" id="MobiDB-lite"/>
    </source>
</evidence>
<feature type="region of interest" description="Disordered" evidence="1">
    <location>
        <begin position="486"/>
        <end position="526"/>
    </location>
</feature>
<sequence length="526" mass="58950">MHLSRHPGATQGGACVIVLPVCLIRYVVERFIIGAIISRTDRFHFGDVVESVIAAACCAACVAGDVCQEVTNTRGTGAGLGVIKHWYQLLSQALKEEQSLVQVIAAKRVACTSDDPETLLITMTNLLTIDDIPSLQQLWKDEDFRNRLLELSLTAYDRTLEWQGRDKIQLARESAMFYRICLAHILLLVRKNYYEELEPRFLQICRSGNDTENISWLRAPVSGAESSSPVLIDASLAWSIIHSSVTPASRAMVVHMISDYSGALLQPRWRLLSLVVHGIGIIDTNPNGASRSVLEQVQAAYYRNPVSTLKAMWQALDKLWSASIFGLDPSRYARLLAGILECATKLVVGDRSIDLAEKFNLFQAMEIYLREAGKATERLIPLWHSSRIELVKEFTALAREYPPSDDHRGATRILQLLEKVRLVAVNDYTYTEDRMLLDSLDPLIRQLEEIFPSSRAIYVPGYPEPIVQQIRRVFDNFNSDIEKVSKRIPQRATSHGPDQEAAQPSIPEDPNPQPELDQVVTSPTTS</sequence>
<organism evidence="2 3">
    <name type="scientific">Tulasnella calospora MUT 4182</name>
    <dbReference type="NCBI Taxonomy" id="1051891"/>
    <lineage>
        <taxon>Eukaryota</taxon>
        <taxon>Fungi</taxon>
        <taxon>Dikarya</taxon>
        <taxon>Basidiomycota</taxon>
        <taxon>Agaricomycotina</taxon>
        <taxon>Agaricomycetes</taxon>
        <taxon>Cantharellales</taxon>
        <taxon>Tulasnellaceae</taxon>
        <taxon>Tulasnella</taxon>
    </lineage>
</organism>
<accession>A0A0C3Q0L6</accession>
<reference evidence="2 3" key="1">
    <citation type="submission" date="2014-04" db="EMBL/GenBank/DDBJ databases">
        <authorList>
            <consortium name="DOE Joint Genome Institute"/>
            <person name="Kuo A."/>
            <person name="Girlanda M."/>
            <person name="Perotto S."/>
            <person name="Kohler A."/>
            <person name="Nagy L.G."/>
            <person name="Floudas D."/>
            <person name="Copeland A."/>
            <person name="Barry K.W."/>
            <person name="Cichocki N."/>
            <person name="Veneault-Fourrey C."/>
            <person name="LaButti K."/>
            <person name="Lindquist E.A."/>
            <person name="Lipzen A."/>
            <person name="Lundell T."/>
            <person name="Morin E."/>
            <person name="Murat C."/>
            <person name="Sun H."/>
            <person name="Tunlid A."/>
            <person name="Henrissat B."/>
            <person name="Grigoriev I.V."/>
            <person name="Hibbett D.S."/>
            <person name="Martin F."/>
            <person name="Nordberg H.P."/>
            <person name="Cantor M.N."/>
            <person name="Hua S.X."/>
        </authorList>
    </citation>
    <scope>NUCLEOTIDE SEQUENCE [LARGE SCALE GENOMIC DNA]</scope>
    <source>
        <strain evidence="2 3">MUT 4182</strain>
    </source>
</reference>
<reference evidence="3" key="2">
    <citation type="submission" date="2015-01" db="EMBL/GenBank/DDBJ databases">
        <title>Evolutionary Origins and Diversification of the Mycorrhizal Mutualists.</title>
        <authorList>
            <consortium name="DOE Joint Genome Institute"/>
            <consortium name="Mycorrhizal Genomics Consortium"/>
            <person name="Kohler A."/>
            <person name="Kuo A."/>
            <person name="Nagy L.G."/>
            <person name="Floudas D."/>
            <person name="Copeland A."/>
            <person name="Barry K.W."/>
            <person name="Cichocki N."/>
            <person name="Veneault-Fourrey C."/>
            <person name="LaButti K."/>
            <person name="Lindquist E.A."/>
            <person name="Lipzen A."/>
            <person name="Lundell T."/>
            <person name="Morin E."/>
            <person name="Murat C."/>
            <person name="Riley R."/>
            <person name="Ohm R."/>
            <person name="Sun H."/>
            <person name="Tunlid A."/>
            <person name="Henrissat B."/>
            <person name="Grigoriev I.V."/>
            <person name="Hibbett D.S."/>
            <person name="Martin F."/>
        </authorList>
    </citation>
    <scope>NUCLEOTIDE SEQUENCE [LARGE SCALE GENOMIC DNA]</scope>
    <source>
        <strain evidence="3">MUT 4182</strain>
    </source>
</reference>
<evidence type="ECO:0000313" key="3">
    <source>
        <dbReference type="Proteomes" id="UP000054248"/>
    </source>
</evidence>
<name>A0A0C3Q0L6_9AGAM</name>